<protein>
    <submittedName>
        <fullName evidence="1">Uncharacterized protein</fullName>
    </submittedName>
</protein>
<sequence>MSIGYMRILLGCFNAFAPIHPDLPLGLSESVTACSDENRKGVSGLEFLTHFYSTA</sequence>
<proteinExistence type="predicted"/>
<comment type="caution">
    <text evidence="1">The sequence shown here is derived from an EMBL/GenBank/DDBJ whole genome shotgun (WGS) entry which is preliminary data.</text>
</comment>
<reference evidence="2" key="1">
    <citation type="submission" date="2015-07" db="EMBL/GenBank/DDBJ databases">
        <title>Genome sequencing of Sunxiuqinia dokdonensis strain SK.</title>
        <authorList>
            <person name="Ahn S."/>
            <person name="Kim B.-C."/>
        </authorList>
    </citation>
    <scope>NUCLEOTIDE SEQUENCE [LARGE SCALE GENOMIC DNA]</scope>
    <source>
        <strain evidence="2">SK</strain>
    </source>
</reference>
<evidence type="ECO:0000313" key="1">
    <source>
        <dbReference type="EMBL" id="KOH46584.1"/>
    </source>
</evidence>
<keyword evidence="2" id="KW-1185">Reference proteome</keyword>
<dbReference type="EMBL" id="LGIA01000024">
    <property type="protein sequence ID" value="KOH46584.1"/>
    <property type="molecule type" value="Genomic_DNA"/>
</dbReference>
<accession>A0A0L8VDP9</accession>
<gene>
    <name evidence="1" type="ORF">NC99_05610</name>
</gene>
<organism evidence="1 2">
    <name type="scientific">Sunxiuqinia dokdonensis</name>
    <dbReference type="NCBI Taxonomy" id="1409788"/>
    <lineage>
        <taxon>Bacteria</taxon>
        <taxon>Pseudomonadati</taxon>
        <taxon>Bacteroidota</taxon>
        <taxon>Bacteroidia</taxon>
        <taxon>Marinilabiliales</taxon>
        <taxon>Prolixibacteraceae</taxon>
        <taxon>Sunxiuqinia</taxon>
    </lineage>
</organism>
<evidence type="ECO:0000313" key="2">
    <source>
        <dbReference type="Proteomes" id="UP000036958"/>
    </source>
</evidence>
<dbReference type="AlphaFoldDB" id="A0A0L8VDP9"/>
<name>A0A0L8VDP9_9BACT</name>
<dbReference type="Proteomes" id="UP000036958">
    <property type="component" value="Unassembled WGS sequence"/>
</dbReference>